<dbReference type="EMBL" id="JBHSKX010000002">
    <property type="protein sequence ID" value="MFC5368413.1"/>
    <property type="molecule type" value="Genomic_DNA"/>
</dbReference>
<dbReference type="RefSeq" id="WP_227230689.1">
    <property type="nucleotide sequence ID" value="NZ_JAJCVJ010000002.1"/>
</dbReference>
<proteinExistence type="predicted"/>
<sequence length="244" mass="27023">MATPSRSTVRGTIRRLTTRDGLPAPADVPRYLAPLPEWLENVGLNIAWLVVLTNLVGTAFGFWYYGFQFSIEPVVMWPFVPDSPVATFFIAASLALWKLGRSNEYVNVLAFFGCLKLGAWTPYVLLAFQQEFSYLHWAMYNFLFWSHLAMVVEAFLIYRYSDFPLPAIGVAVAWYGFNDLVDYFVPIVGTPHHTLIPAEPIVNGAVQHVSPAHEIAAAGAVTLTAIAIVLAVATNRAKRRASSG</sequence>
<reference evidence="2 3" key="1">
    <citation type="journal article" date="2019" name="Int. J. Syst. Evol. Microbiol.">
        <title>The Global Catalogue of Microorganisms (GCM) 10K type strain sequencing project: providing services to taxonomists for standard genome sequencing and annotation.</title>
        <authorList>
            <consortium name="The Broad Institute Genomics Platform"/>
            <consortium name="The Broad Institute Genome Sequencing Center for Infectious Disease"/>
            <person name="Wu L."/>
            <person name="Ma J."/>
        </authorList>
    </citation>
    <scope>NUCLEOTIDE SEQUENCE [LARGE SCALE GENOMIC DNA]</scope>
    <source>
        <strain evidence="2 3">CGMCC 1.12237</strain>
    </source>
</reference>
<dbReference type="AlphaFoldDB" id="A0ABD5REL5"/>
<accession>A0ABD5REL5</accession>
<evidence type="ECO:0000313" key="2">
    <source>
        <dbReference type="EMBL" id="MFC5368413.1"/>
    </source>
</evidence>
<keyword evidence="1" id="KW-1133">Transmembrane helix</keyword>
<feature type="transmembrane region" description="Helical" evidence="1">
    <location>
        <begin position="105"/>
        <end position="126"/>
    </location>
</feature>
<dbReference type="PANTHER" id="PTHR40042:SF1">
    <property type="entry name" value="DUF1405 DOMAIN-CONTAINING PROTEIN"/>
    <property type="match status" value="1"/>
</dbReference>
<comment type="caution">
    <text evidence="2">The sequence shown here is derived from an EMBL/GenBank/DDBJ whole genome shotgun (WGS) entry which is preliminary data.</text>
</comment>
<feature type="transmembrane region" description="Helical" evidence="1">
    <location>
        <begin position="79"/>
        <end position="99"/>
    </location>
</feature>
<protein>
    <submittedName>
        <fullName evidence="2">DUF1405 domain-containing protein</fullName>
    </submittedName>
</protein>
<organism evidence="2 3">
    <name type="scientific">Salinirubrum litoreum</name>
    <dbReference type="NCBI Taxonomy" id="1126234"/>
    <lineage>
        <taxon>Archaea</taxon>
        <taxon>Methanobacteriati</taxon>
        <taxon>Methanobacteriota</taxon>
        <taxon>Stenosarchaea group</taxon>
        <taxon>Halobacteria</taxon>
        <taxon>Halobacteriales</taxon>
        <taxon>Haloferacaceae</taxon>
        <taxon>Salinirubrum</taxon>
    </lineage>
</organism>
<feature type="transmembrane region" description="Helical" evidence="1">
    <location>
        <begin position="46"/>
        <end position="67"/>
    </location>
</feature>
<dbReference type="PANTHER" id="PTHR40042">
    <property type="entry name" value="HYPOTHETICAL MEMBRANE SPANNING PROTEIN"/>
    <property type="match status" value="1"/>
</dbReference>
<keyword evidence="3" id="KW-1185">Reference proteome</keyword>
<evidence type="ECO:0000256" key="1">
    <source>
        <dbReference type="SAM" id="Phobius"/>
    </source>
</evidence>
<keyword evidence="1" id="KW-0472">Membrane</keyword>
<keyword evidence="1" id="KW-0812">Transmembrane</keyword>
<evidence type="ECO:0000313" key="3">
    <source>
        <dbReference type="Proteomes" id="UP001596201"/>
    </source>
</evidence>
<name>A0ABD5REL5_9EURY</name>
<feature type="transmembrane region" description="Helical" evidence="1">
    <location>
        <begin position="138"/>
        <end position="158"/>
    </location>
</feature>
<feature type="transmembrane region" description="Helical" evidence="1">
    <location>
        <begin position="215"/>
        <end position="233"/>
    </location>
</feature>
<dbReference type="InterPro" id="IPR009845">
    <property type="entry name" value="DUF1405"/>
</dbReference>
<gene>
    <name evidence="2" type="ORF">ACFPJ5_15900</name>
</gene>
<dbReference type="Proteomes" id="UP001596201">
    <property type="component" value="Unassembled WGS sequence"/>
</dbReference>
<dbReference type="Pfam" id="PF07187">
    <property type="entry name" value="DUF1405"/>
    <property type="match status" value="1"/>
</dbReference>